<sequence length="365" mass="41530">MFSFKAFDDANGVHQTNHRLKGAARNTIVPKPSPTNLSSPSPPNLFFPSSAYQSFNAMHCRSPPEPYSESDDVFEVKKLGTHCTRSELHGCLSSRRASIFGESDVEQTLPNGTPVEIKYVTLIRDPIDRVLSEYYWGREHGLSQPEKARKKEMEKETGINSNQQFSQQHQQKSSKKPSNKLRNKKRTREPIPKWGDWSENMMAAAIVNSTDSFSRWIHHPDNKANNRMVRWLLDSSVPPQTCTAFDGHSHLSLEPFYYKQTTTPNRAALSSLVDSFSCIGLVEQLPLSVTHCQTALNLPPPHPDQPKILDEIMGNERTSHKSSRKSRAGVDEEVLMRNMVRELNELDVIFHDIVKTRFDAQYNIQ</sequence>
<dbReference type="GO" id="GO:0016020">
    <property type="term" value="C:membrane"/>
    <property type="evidence" value="ECO:0007669"/>
    <property type="project" value="UniProtKB-SubCell"/>
</dbReference>
<evidence type="ECO:0000256" key="7">
    <source>
        <dbReference type="SAM" id="MobiDB-lite"/>
    </source>
</evidence>
<keyword evidence="2" id="KW-0808">Transferase</keyword>
<evidence type="ECO:0000256" key="4">
    <source>
        <dbReference type="ARBA" id="ARBA00022989"/>
    </source>
</evidence>
<keyword evidence="4" id="KW-1133">Transmembrane helix</keyword>
<evidence type="ECO:0000313" key="9">
    <source>
        <dbReference type="Proteomes" id="UP001162640"/>
    </source>
</evidence>
<dbReference type="PANTHER" id="PTHR12812:SF0">
    <property type="entry name" value="HEPARAN-SULFATE 6-O-SULFOTRANSFERASE"/>
    <property type="match status" value="1"/>
</dbReference>
<evidence type="ECO:0000256" key="3">
    <source>
        <dbReference type="ARBA" id="ARBA00022692"/>
    </source>
</evidence>
<comment type="caution">
    <text evidence="8">The sequence shown here is derived from an EMBL/GenBank/DDBJ whole genome shotgun (WGS) entry which is preliminary data.</text>
</comment>
<dbReference type="InterPro" id="IPR010635">
    <property type="entry name" value="Heparan_SO4-6-sulfoTrfase"/>
</dbReference>
<evidence type="ECO:0000313" key="8">
    <source>
        <dbReference type="EMBL" id="GMH84841.1"/>
    </source>
</evidence>
<feature type="compositionally biased region" description="Basic residues" evidence="7">
    <location>
        <begin position="172"/>
        <end position="187"/>
    </location>
</feature>
<feature type="compositionally biased region" description="Low complexity" evidence="7">
    <location>
        <begin position="160"/>
        <end position="171"/>
    </location>
</feature>
<dbReference type="PANTHER" id="PTHR12812">
    <property type="entry name" value="HEPARAN SULFATE 6-O-SULFOTRANSFERASE 3"/>
    <property type="match status" value="1"/>
</dbReference>
<dbReference type="Gene3D" id="3.40.50.300">
    <property type="entry name" value="P-loop containing nucleotide triphosphate hydrolases"/>
    <property type="match status" value="1"/>
</dbReference>
<dbReference type="GO" id="GO:0017095">
    <property type="term" value="F:heparan sulfate 6-sulfotransferase activity"/>
    <property type="evidence" value="ECO:0007669"/>
    <property type="project" value="TreeGrafter"/>
</dbReference>
<evidence type="ECO:0000256" key="6">
    <source>
        <dbReference type="ARBA" id="ARBA00023180"/>
    </source>
</evidence>
<feature type="compositionally biased region" description="Basic and acidic residues" evidence="7">
    <location>
        <begin position="142"/>
        <end position="157"/>
    </location>
</feature>
<feature type="region of interest" description="Disordered" evidence="7">
    <location>
        <begin position="142"/>
        <end position="194"/>
    </location>
</feature>
<dbReference type="InterPro" id="IPR027417">
    <property type="entry name" value="P-loop_NTPase"/>
</dbReference>
<protein>
    <recommendedName>
        <fullName evidence="10">Sulfotransferase</fullName>
    </recommendedName>
</protein>
<reference evidence="9" key="1">
    <citation type="journal article" date="2023" name="Commun. Biol.">
        <title>Genome analysis of Parmales, the sister group of diatoms, reveals the evolutionary specialization of diatoms from phago-mixotrophs to photoautotrophs.</title>
        <authorList>
            <person name="Ban H."/>
            <person name="Sato S."/>
            <person name="Yoshikawa S."/>
            <person name="Yamada K."/>
            <person name="Nakamura Y."/>
            <person name="Ichinomiya M."/>
            <person name="Sato N."/>
            <person name="Blanc-Mathieu R."/>
            <person name="Endo H."/>
            <person name="Kuwata A."/>
            <person name="Ogata H."/>
        </authorList>
    </citation>
    <scope>NUCLEOTIDE SEQUENCE [LARGE SCALE GENOMIC DNA]</scope>
</reference>
<evidence type="ECO:0008006" key="10">
    <source>
        <dbReference type="Google" id="ProtNLM"/>
    </source>
</evidence>
<organism evidence="8 9">
    <name type="scientific">Triparma laevis f. inornata</name>
    <dbReference type="NCBI Taxonomy" id="1714386"/>
    <lineage>
        <taxon>Eukaryota</taxon>
        <taxon>Sar</taxon>
        <taxon>Stramenopiles</taxon>
        <taxon>Ochrophyta</taxon>
        <taxon>Bolidophyceae</taxon>
        <taxon>Parmales</taxon>
        <taxon>Triparmaceae</taxon>
        <taxon>Triparma</taxon>
    </lineage>
</organism>
<evidence type="ECO:0000256" key="1">
    <source>
        <dbReference type="ARBA" id="ARBA00004167"/>
    </source>
</evidence>
<proteinExistence type="predicted"/>
<keyword evidence="6" id="KW-0325">Glycoprotein</keyword>
<dbReference type="Proteomes" id="UP001162640">
    <property type="component" value="Unassembled WGS sequence"/>
</dbReference>
<comment type="subcellular location">
    <subcellularLocation>
        <location evidence="1">Membrane</location>
        <topology evidence="1">Single-pass membrane protein</topology>
    </subcellularLocation>
</comment>
<dbReference type="EMBL" id="BLQM01000350">
    <property type="protein sequence ID" value="GMH84841.1"/>
    <property type="molecule type" value="Genomic_DNA"/>
</dbReference>
<name>A0A9W7BA36_9STRA</name>
<dbReference type="AlphaFoldDB" id="A0A9W7BA36"/>
<evidence type="ECO:0000256" key="5">
    <source>
        <dbReference type="ARBA" id="ARBA00023136"/>
    </source>
</evidence>
<keyword evidence="5" id="KW-0472">Membrane</keyword>
<gene>
    <name evidence="8" type="ORF">TL16_g10043</name>
</gene>
<feature type="region of interest" description="Disordered" evidence="7">
    <location>
        <begin position="15"/>
        <end position="41"/>
    </location>
</feature>
<evidence type="ECO:0000256" key="2">
    <source>
        <dbReference type="ARBA" id="ARBA00022679"/>
    </source>
</evidence>
<keyword evidence="3" id="KW-0812">Transmembrane</keyword>
<accession>A0A9W7BA36</accession>